<feature type="active site" description="For OMPdecase activity" evidence="7">
    <location>
        <position position="90"/>
    </location>
</feature>
<accession>A0A8J3E7K8</accession>
<reference evidence="11" key="2">
    <citation type="submission" date="2020-09" db="EMBL/GenBank/DDBJ databases">
        <authorList>
            <person name="Sun Q."/>
            <person name="Zhou Y."/>
        </authorList>
    </citation>
    <scope>NUCLEOTIDE SEQUENCE</scope>
    <source>
        <strain evidence="11">CGMCC 1.15758</strain>
    </source>
</reference>
<evidence type="ECO:0000256" key="3">
    <source>
        <dbReference type="ARBA" id="ARBA00022793"/>
    </source>
</evidence>
<sequence>MLLPYAQSSHPVTQKLHKIVQNKKTNLTLSVDVTDSKSLLKLVEKTADHIAILKTHIDIVSDFTPQLARELRQIADETDFLIFEDRKFADIGNTVCHQVRDGVYRIAQWADIINAHLLPGVGIIDGLKEGCKGRDIGLLLLAQMSSKDNLFSDDYTQKTIVEAEHNKDFVMGFIAQEKLSQDNDLVTMTPGVNFASAGDNLGQNYNTPEYVISHKQSDIIIVGRGIYGAEDPQEAACQYKKQAWDLLTQLVLS</sequence>
<dbReference type="PROSITE" id="PS00156">
    <property type="entry name" value="OMPDECASE"/>
    <property type="match status" value="1"/>
</dbReference>
<dbReference type="CDD" id="cd04725">
    <property type="entry name" value="OMP_decarboxylase_like"/>
    <property type="match status" value="1"/>
</dbReference>
<evidence type="ECO:0000256" key="7">
    <source>
        <dbReference type="PIRSR" id="PIRSR614732-1"/>
    </source>
</evidence>
<keyword evidence="3 9" id="KW-0210">Decarboxylase</keyword>
<dbReference type="GO" id="GO:0044205">
    <property type="term" value="P:'de novo' UMP biosynthetic process"/>
    <property type="evidence" value="ECO:0007669"/>
    <property type="project" value="UniProtKB-UniPathway"/>
</dbReference>
<feature type="active site" description="For OMPdecase activity" evidence="7">
    <location>
        <position position="87"/>
    </location>
</feature>
<dbReference type="Proteomes" id="UP000636949">
    <property type="component" value="Unassembled WGS sequence"/>
</dbReference>
<dbReference type="Gene3D" id="3.20.20.70">
    <property type="entry name" value="Aldolase class I"/>
    <property type="match status" value="1"/>
</dbReference>
<evidence type="ECO:0000256" key="1">
    <source>
        <dbReference type="ARBA" id="ARBA00002356"/>
    </source>
</evidence>
<feature type="domain" description="Orotidine 5'-phosphate decarboxylase" evidence="10">
    <location>
        <begin position="26"/>
        <end position="239"/>
    </location>
</feature>
<feature type="binding site" evidence="8">
    <location>
        <position position="54"/>
    </location>
    <ligand>
        <name>substrate</name>
    </ligand>
</feature>
<dbReference type="InterPro" id="IPR014732">
    <property type="entry name" value="OMPdecase"/>
</dbReference>
<evidence type="ECO:0000259" key="10">
    <source>
        <dbReference type="SMART" id="SM00934"/>
    </source>
</evidence>
<evidence type="ECO:0000256" key="8">
    <source>
        <dbReference type="PIRSR" id="PIRSR614732-2"/>
    </source>
</evidence>
<dbReference type="InterPro" id="IPR001754">
    <property type="entry name" value="OMPdeCOase_dom"/>
</dbReference>
<dbReference type="EMBL" id="BMJS01000001">
    <property type="protein sequence ID" value="GGF87485.1"/>
    <property type="molecule type" value="Genomic_DNA"/>
</dbReference>
<comment type="pathway">
    <text evidence="2 9">Pyrimidine metabolism; UMP biosynthesis via de novo pathway; UMP from orotate: step 2/2.</text>
</comment>
<comment type="similarity">
    <text evidence="9">Belongs to the OMP decarboxylase family.</text>
</comment>
<evidence type="ECO:0000256" key="2">
    <source>
        <dbReference type="ARBA" id="ARBA00004861"/>
    </source>
</evidence>
<dbReference type="SUPFAM" id="SSF51366">
    <property type="entry name" value="Ribulose-phoshate binding barrel"/>
    <property type="match status" value="1"/>
</dbReference>
<dbReference type="InterPro" id="IPR018089">
    <property type="entry name" value="OMPdecase_AS"/>
</dbReference>
<dbReference type="OrthoDB" id="9806203at2"/>
<dbReference type="NCBIfam" id="TIGR01740">
    <property type="entry name" value="pyrF"/>
    <property type="match status" value="1"/>
</dbReference>
<comment type="catalytic activity">
    <reaction evidence="6 9">
        <text>orotidine 5'-phosphate + H(+) = UMP + CO2</text>
        <dbReference type="Rhea" id="RHEA:11596"/>
        <dbReference type="ChEBI" id="CHEBI:15378"/>
        <dbReference type="ChEBI" id="CHEBI:16526"/>
        <dbReference type="ChEBI" id="CHEBI:57538"/>
        <dbReference type="ChEBI" id="CHEBI:57865"/>
        <dbReference type="EC" id="4.1.1.23"/>
    </reaction>
</comment>
<gene>
    <name evidence="11" type="ORF">GCM10010995_00990</name>
</gene>
<feature type="binding site" evidence="8">
    <location>
        <position position="224"/>
    </location>
    <ligand>
        <name>substrate</name>
    </ligand>
</feature>
<dbReference type="GO" id="GO:0004588">
    <property type="term" value="F:orotate phosphoribosyltransferase activity"/>
    <property type="evidence" value="ECO:0007669"/>
    <property type="project" value="TreeGrafter"/>
</dbReference>
<evidence type="ECO:0000256" key="9">
    <source>
        <dbReference type="RuleBase" id="RU000512"/>
    </source>
</evidence>
<dbReference type="AlphaFoldDB" id="A0A8J3E7K8"/>
<organism evidence="11 12">
    <name type="scientific">Cysteiniphilum litorale</name>
    <dbReference type="NCBI Taxonomy" id="2056700"/>
    <lineage>
        <taxon>Bacteria</taxon>
        <taxon>Pseudomonadati</taxon>
        <taxon>Pseudomonadota</taxon>
        <taxon>Gammaproteobacteria</taxon>
        <taxon>Thiotrichales</taxon>
        <taxon>Fastidiosibacteraceae</taxon>
        <taxon>Cysteiniphilum</taxon>
    </lineage>
</organism>
<feature type="binding site" evidence="8">
    <location>
        <position position="145"/>
    </location>
    <ligand>
        <name>substrate</name>
    </ligand>
</feature>
<feature type="binding site" evidence="8">
    <location>
        <position position="32"/>
    </location>
    <ligand>
        <name>substrate</name>
    </ligand>
</feature>
<dbReference type="Pfam" id="PF00215">
    <property type="entry name" value="OMPdecase"/>
    <property type="match status" value="1"/>
</dbReference>
<reference evidence="11" key="1">
    <citation type="journal article" date="2014" name="Int. J. Syst. Evol. Microbiol.">
        <title>Complete genome sequence of Corynebacterium casei LMG S-19264T (=DSM 44701T), isolated from a smear-ripened cheese.</title>
        <authorList>
            <consortium name="US DOE Joint Genome Institute (JGI-PGF)"/>
            <person name="Walter F."/>
            <person name="Albersmeier A."/>
            <person name="Kalinowski J."/>
            <person name="Ruckert C."/>
        </authorList>
    </citation>
    <scope>NUCLEOTIDE SEQUENCE</scope>
    <source>
        <strain evidence="11">CGMCC 1.15758</strain>
    </source>
</reference>
<keyword evidence="12" id="KW-1185">Reference proteome</keyword>
<name>A0A8J3E7K8_9GAMM</name>
<dbReference type="SMART" id="SM00934">
    <property type="entry name" value="OMPdecase"/>
    <property type="match status" value="1"/>
</dbReference>
<evidence type="ECO:0000256" key="5">
    <source>
        <dbReference type="ARBA" id="ARBA00023239"/>
    </source>
</evidence>
<evidence type="ECO:0000313" key="11">
    <source>
        <dbReference type="EMBL" id="GGF87485.1"/>
    </source>
</evidence>
<dbReference type="EC" id="4.1.1.23" evidence="9"/>
<keyword evidence="5 9" id="KW-0456">Lyase</keyword>
<dbReference type="UniPathway" id="UPA00070">
    <property type="reaction ID" value="UER00120"/>
</dbReference>
<comment type="caution">
    <text evidence="11">The sequence shown here is derived from an EMBL/GenBank/DDBJ whole genome shotgun (WGS) entry which is preliminary data.</text>
</comment>
<evidence type="ECO:0000313" key="12">
    <source>
        <dbReference type="Proteomes" id="UP000636949"/>
    </source>
</evidence>
<comment type="function">
    <text evidence="1">Catalyzes the decarboxylation of orotidine 5'-monophosphate (OMP) to uridine 5'-monophosphate (UMP).</text>
</comment>
<protein>
    <recommendedName>
        <fullName evidence="9">Orotidine 5'-phosphate decarboxylase</fullName>
        <ecNumber evidence="9">4.1.1.23</ecNumber>
    </recommendedName>
</protein>
<evidence type="ECO:0000256" key="4">
    <source>
        <dbReference type="ARBA" id="ARBA00022975"/>
    </source>
</evidence>
<dbReference type="FunFam" id="3.20.20.70:FF:000114">
    <property type="entry name" value="Decarboxylase,orotidine phosphate"/>
    <property type="match status" value="1"/>
</dbReference>
<evidence type="ECO:0000256" key="6">
    <source>
        <dbReference type="ARBA" id="ARBA00049157"/>
    </source>
</evidence>
<keyword evidence="4 9" id="KW-0665">Pyrimidine biosynthesis</keyword>
<dbReference type="InterPro" id="IPR013785">
    <property type="entry name" value="Aldolase_TIM"/>
</dbReference>
<dbReference type="RefSeq" id="WP_117001289.1">
    <property type="nucleotide sequence ID" value="NZ_BMJS01000001.1"/>
</dbReference>
<proteinExistence type="inferred from homology"/>
<dbReference type="GO" id="GO:0006207">
    <property type="term" value="P:'de novo' pyrimidine nucleobase biosynthetic process"/>
    <property type="evidence" value="ECO:0007669"/>
    <property type="project" value="InterPro"/>
</dbReference>
<dbReference type="GO" id="GO:0004590">
    <property type="term" value="F:orotidine-5'-phosphate decarboxylase activity"/>
    <property type="evidence" value="ECO:0007669"/>
    <property type="project" value="UniProtKB-EC"/>
</dbReference>
<dbReference type="InterPro" id="IPR011060">
    <property type="entry name" value="RibuloseP-bd_barrel"/>
</dbReference>
<dbReference type="PANTHER" id="PTHR19278">
    <property type="entry name" value="OROTATE PHOSPHORIBOSYLTRANSFERASE"/>
    <property type="match status" value="1"/>
</dbReference>
<feature type="binding site" evidence="8">
    <location>
        <position position="203"/>
    </location>
    <ligand>
        <name>substrate</name>
    </ligand>
</feature>
<dbReference type="PANTHER" id="PTHR19278:SF9">
    <property type="entry name" value="URIDINE 5'-MONOPHOSPHATE SYNTHASE"/>
    <property type="match status" value="1"/>
</dbReference>
<feature type="active site" description="For OMPdecase activity" evidence="7">
    <location>
        <position position="85"/>
    </location>
</feature>
<feature type="binding site" evidence="8">
    <location>
        <position position="223"/>
    </location>
    <ligand>
        <name>substrate</name>
    </ligand>
</feature>